<feature type="region of interest" description="Disordered" evidence="5">
    <location>
        <begin position="95"/>
        <end position="138"/>
    </location>
</feature>
<dbReference type="Proteomes" id="UP000288603">
    <property type="component" value="Unassembled WGS sequence"/>
</dbReference>
<evidence type="ECO:0000256" key="3">
    <source>
        <dbReference type="ARBA" id="ARBA00023125"/>
    </source>
</evidence>
<dbReference type="EMBL" id="RZNC01000003">
    <property type="protein sequence ID" value="RWZ61297.1"/>
    <property type="molecule type" value="Genomic_DNA"/>
</dbReference>
<reference evidence="7 8" key="1">
    <citation type="submission" date="2018-12" db="EMBL/GenBank/DDBJ databases">
        <authorList>
            <person name="Li F."/>
        </authorList>
    </citation>
    <scope>NUCLEOTIDE SEQUENCE [LARGE SCALE GENOMIC DNA]</scope>
    <source>
        <strain evidence="7 8">8H24J-4-2</strain>
    </source>
</reference>
<keyword evidence="8" id="KW-1185">Reference proteome</keyword>
<evidence type="ECO:0000313" key="7">
    <source>
        <dbReference type="EMBL" id="RWZ61297.1"/>
    </source>
</evidence>
<dbReference type="InterPro" id="IPR002942">
    <property type="entry name" value="S4_RNA-bd"/>
</dbReference>
<dbReference type="PROSITE" id="PS50889">
    <property type="entry name" value="S4"/>
    <property type="match status" value="1"/>
</dbReference>
<keyword evidence="2 4" id="KW-0694">RNA-binding</keyword>
<comment type="similarity">
    <text evidence="1">Belongs to the HSP15 family.</text>
</comment>
<name>A0A444QB63_9MICO</name>
<accession>A0A444QB63</accession>
<dbReference type="Pfam" id="PF01479">
    <property type="entry name" value="S4"/>
    <property type="match status" value="1"/>
</dbReference>
<evidence type="ECO:0000256" key="5">
    <source>
        <dbReference type="SAM" id="MobiDB-lite"/>
    </source>
</evidence>
<dbReference type="AlphaFoldDB" id="A0A444QB63"/>
<gene>
    <name evidence="7" type="ORF">ELQ92_09825</name>
</gene>
<dbReference type="InterPro" id="IPR025708">
    <property type="entry name" value="HSP15"/>
</dbReference>
<evidence type="ECO:0000256" key="2">
    <source>
        <dbReference type="ARBA" id="ARBA00022884"/>
    </source>
</evidence>
<proteinExistence type="inferred from homology"/>
<feature type="domain" description="RNA-binding S4" evidence="6">
    <location>
        <begin position="23"/>
        <end position="86"/>
    </location>
</feature>
<dbReference type="Gene3D" id="3.10.290.10">
    <property type="entry name" value="RNA-binding S4 domain"/>
    <property type="match status" value="1"/>
</dbReference>
<dbReference type="GO" id="GO:0003677">
    <property type="term" value="F:DNA binding"/>
    <property type="evidence" value="ECO:0007669"/>
    <property type="project" value="UniProtKB-KW"/>
</dbReference>
<evidence type="ECO:0000256" key="4">
    <source>
        <dbReference type="PROSITE-ProRule" id="PRU00182"/>
    </source>
</evidence>
<organism evidence="7 8">
    <name type="scientific">Labedella populi</name>
    <dbReference type="NCBI Taxonomy" id="2498850"/>
    <lineage>
        <taxon>Bacteria</taxon>
        <taxon>Bacillati</taxon>
        <taxon>Actinomycetota</taxon>
        <taxon>Actinomycetes</taxon>
        <taxon>Micrococcales</taxon>
        <taxon>Microbacteriaceae</taxon>
        <taxon>Labedella</taxon>
    </lineage>
</organism>
<feature type="compositionally biased region" description="Basic and acidic residues" evidence="5">
    <location>
        <begin position="128"/>
        <end position="138"/>
    </location>
</feature>
<dbReference type="CDD" id="cd00165">
    <property type="entry name" value="S4"/>
    <property type="match status" value="1"/>
</dbReference>
<dbReference type="OrthoDB" id="9797176at2"/>
<dbReference type="PIRSF" id="PIRSF016821">
    <property type="entry name" value="HSP15"/>
    <property type="match status" value="1"/>
</dbReference>
<dbReference type="SMART" id="SM00363">
    <property type="entry name" value="S4"/>
    <property type="match status" value="1"/>
</dbReference>
<evidence type="ECO:0000313" key="8">
    <source>
        <dbReference type="Proteomes" id="UP000288603"/>
    </source>
</evidence>
<sequence length="138" mass="15251">MARRTRPTRRSGTSRAGEAFVAVRVDSWIWAVRLTKTRSAATAACKAGHVRVNGERAKPAQPVSVGDDVRVRIGDERIVVVRGLLTKRVSAAVAAESYTDLTPPRPPRAETPTDVTRDRGSGRPTKRDRRDLERLRGR</sequence>
<evidence type="ECO:0000256" key="1">
    <source>
        <dbReference type="ARBA" id="ARBA00008396"/>
    </source>
</evidence>
<dbReference type="InterPro" id="IPR036986">
    <property type="entry name" value="S4_RNA-bd_sf"/>
</dbReference>
<keyword evidence="3" id="KW-0238">DNA-binding</keyword>
<dbReference type="RefSeq" id="WP_128498791.1">
    <property type="nucleotide sequence ID" value="NZ_RZNC01000003.1"/>
</dbReference>
<dbReference type="GO" id="GO:0003727">
    <property type="term" value="F:single-stranded RNA binding"/>
    <property type="evidence" value="ECO:0007669"/>
    <property type="project" value="InterPro"/>
</dbReference>
<dbReference type="SUPFAM" id="SSF55174">
    <property type="entry name" value="Alpha-L RNA-binding motif"/>
    <property type="match status" value="1"/>
</dbReference>
<dbReference type="GO" id="GO:0034605">
    <property type="term" value="P:cellular response to heat"/>
    <property type="evidence" value="ECO:0007669"/>
    <property type="project" value="InterPro"/>
</dbReference>
<comment type="caution">
    <text evidence="7">The sequence shown here is derived from an EMBL/GenBank/DDBJ whole genome shotgun (WGS) entry which is preliminary data.</text>
</comment>
<protein>
    <submittedName>
        <fullName evidence="7">RNA-binding S4 domain-containing protein</fullName>
    </submittedName>
</protein>
<evidence type="ECO:0000259" key="6">
    <source>
        <dbReference type="SMART" id="SM00363"/>
    </source>
</evidence>
<dbReference type="GO" id="GO:0043023">
    <property type="term" value="F:ribosomal large subunit binding"/>
    <property type="evidence" value="ECO:0007669"/>
    <property type="project" value="InterPro"/>
</dbReference>